<name>A0A409YXL5_9AGAR</name>
<dbReference type="OrthoDB" id="2923697at2759"/>
<dbReference type="InParanoid" id="A0A409YXL5"/>
<organism evidence="1 2">
    <name type="scientific">Panaeolus cyanescens</name>
    <dbReference type="NCBI Taxonomy" id="181874"/>
    <lineage>
        <taxon>Eukaryota</taxon>
        <taxon>Fungi</taxon>
        <taxon>Dikarya</taxon>
        <taxon>Basidiomycota</taxon>
        <taxon>Agaricomycotina</taxon>
        <taxon>Agaricomycetes</taxon>
        <taxon>Agaricomycetidae</taxon>
        <taxon>Agaricales</taxon>
        <taxon>Agaricineae</taxon>
        <taxon>Galeropsidaceae</taxon>
        <taxon>Panaeolus</taxon>
    </lineage>
</organism>
<evidence type="ECO:0000313" key="2">
    <source>
        <dbReference type="Proteomes" id="UP000284842"/>
    </source>
</evidence>
<comment type="caution">
    <text evidence="1">The sequence shown here is derived from an EMBL/GenBank/DDBJ whole genome shotgun (WGS) entry which is preliminary data.</text>
</comment>
<dbReference type="EMBL" id="NHTK01000341">
    <property type="protein sequence ID" value="PPR07774.1"/>
    <property type="molecule type" value="Genomic_DNA"/>
</dbReference>
<accession>A0A409YXL5</accession>
<proteinExistence type="predicted"/>
<dbReference type="Proteomes" id="UP000284842">
    <property type="component" value="Unassembled WGS sequence"/>
</dbReference>
<reference evidence="1 2" key="1">
    <citation type="journal article" date="2018" name="Evol. Lett.">
        <title>Horizontal gene cluster transfer increased hallucinogenic mushroom diversity.</title>
        <authorList>
            <person name="Reynolds H.T."/>
            <person name="Vijayakumar V."/>
            <person name="Gluck-Thaler E."/>
            <person name="Korotkin H.B."/>
            <person name="Matheny P.B."/>
            <person name="Slot J.C."/>
        </authorList>
    </citation>
    <scope>NUCLEOTIDE SEQUENCE [LARGE SCALE GENOMIC DNA]</scope>
    <source>
        <strain evidence="1 2">2629</strain>
    </source>
</reference>
<protein>
    <submittedName>
        <fullName evidence="1">Uncharacterized protein</fullName>
    </submittedName>
</protein>
<sequence length="427" mass="48735">MTVSSYTDNLPLNAPVGHTTLFVIRDDSTITVDHIRERPLKRKRSLEDTKAVDGDRPAEFLTPLPENPKKGIQVQMDKTYWSTDPDAECVIRVQNILFNVNYFFTLLMSRQLTSSMLDLERHISMHGPTTIHSPMVISCTPSQFRAFLWVNYTKIIELHKPIHEFEPDNMLTFMSNLLMVTSFVRSFKTPTIQDWVTEALAEVANNRVFLASCDAQIISLLLKHFSASKETQHAKKALVFNWIERLKANDDSLVSAIMAADQYDLPNLRGAAYFFYLSRKDVCSKTNPKGYGYTCVRSLNTGSGNELPTRHASRLMQGHFSLSLLSHQLRNNPIRLEMGGGCSDPAHAQCSAIWEERWRAATNHTLISNLAPHDVVNLGVYVFDYLRDDKELQLRLPFGCRVKGLKDLERLRDELGDWSRLAEHFTE</sequence>
<evidence type="ECO:0000313" key="1">
    <source>
        <dbReference type="EMBL" id="PPR07774.1"/>
    </source>
</evidence>
<dbReference type="AlphaFoldDB" id="A0A409YXL5"/>
<keyword evidence="2" id="KW-1185">Reference proteome</keyword>
<gene>
    <name evidence="1" type="ORF">CVT24_003724</name>
</gene>